<name>A0A9P8T1T0_9ASCO</name>
<gene>
    <name evidence="3" type="ORF">OGAPHI_005701</name>
</gene>
<feature type="domain" description="Transcriptional regulatory protein RXT2 N-terminal" evidence="2">
    <location>
        <begin position="42"/>
        <end position="191"/>
    </location>
</feature>
<reference evidence="3" key="1">
    <citation type="journal article" date="2021" name="Open Biol.">
        <title>Shared evolutionary footprints suggest mitochondrial oxidative damage underlies multiple complex I losses in fungi.</title>
        <authorList>
            <person name="Schikora-Tamarit M.A."/>
            <person name="Marcet-Houben M."/>
            <person name="Nosek J."/>
            <person name="Gabaldon T."/>
        </authorList>
    </citation>
    <scope>NUCLEOTIDE SEQUENCE</scope>
    <source>
        <strain evidence="3">CBS6075</strain>
    </source>
</reference>
<organism evidence="3 4">
    <name type="scientific">Ogataea philodendri</name>
    <dbReference type="NCBI Taxonomy" id="1378263"/>
    <lineage>
        <taxon>Eukaryota</taxon>
        <taxon>Fungi</taxon>
        <taxon>Dikarya</taxon>
        <taxon>Ascomycota</taxon>
        <taxon>Saccharomycotina</taxon>
        <taxon>Pichiomycetes</taxon>
        <taxon>Pichiales</taxon>
        <taxon>Pichiaceae</taxon>
        <taxon>Ogataea</taxon>
    </lineage>
</organism>
<evidence type="ECO:0000259" key="2">
    <source>
        <dbReference type="Pfam" id="PF08595"/>
    </source>
</evidence>
<dbReference type="Proteomes" id="UP000769157">
    <property type="component" value="Unassembled WGS sequence"/>
</dbReference>
<feature type="region of interest" description="Disordered" evidence="1">
    <location>
        <begin position="219"/>
        <end position="243"/>
    </location>
</feature>
<keyword evidence="4" id="KW-1185">Reference proteome</keyword>
<dbReference type="EMBL" id="JAEUBE010000378">
    <property type="protein sequence ID" value="KAH3662449.1"/>
    <property type="molecule type" value="Genomic_DNA"/>
</dbReference>
<evidence type="ECO:0000313" key="4">
    <source>
        <dbReference type="Proteomes" id="UP000769157"/>
    </source>
</evidence>
<evidence type="ECO:0000256" key="1">
    <source>
        <dbReference type="SAM" id="MobiDB-lite"/>
    </source>
</evidence>
<dbReference type="AlphaFoldDB" id="A0A9P8T1T0"/>
<accession>A0A9P8T1T0</accession>
<dbReference type="Pfam" id="PF08595">
    <property type="entry name" value="RXT2_N"/>
    <property type="match status" value="1"/>
</dbReference>
<dbReference type="PANTHER" id="PTHR28232">
    <property type="entry name" value="TRANSCRIPTIONAL REGULATORY PROTEIN RXT2"/>
    <property type="match status" value="1"/>
</dbReference>
<dbReference type="GeneID" id="70237665"/>
<dbReference type="GO" id="GO:0005829">
    <property type="term" value="C:cytosol"/>
    <property type="evidence" value="ECO:0007669"/>
    <property type="project" value="TreeGrafter"/>
</dbReference>
<evidence type="ECO:0000313" key="3">
    <source>
        <dbReference type="EMBL" id="KAH3662449.1"/>
    </source>
</evidence>
<comment type="caution">
    <text evidence="3">The sequence shown here is derived from an EMBL/GenBank/DDBJ whole genome shotgun (WGS) entry which is preliminary data.</text>
</comment>
<reference evidence="3" key="2">
    <citation type="submission" date="2021-01" db="EMBL/GenBank/DDBJ databases">
        <authorList>
            <person name="Schikora-Tamarit M.A."/>
        </authorList>
    </citation>
    <scope>NUCLEOTIDE SEQUENCE</scope>
    <source>
        <strain evidence="3">CBS6075</strain>
    </source>
</reference>
<sequence>MKNSVAIQQDLLRFKLAVLNSPEFTSKDSILGAPDGDVSIYSNRGNKLLYSSEGVDYTRLNAHRDDLGLVNVDELDPETGEKRARLVIRSKTQSVDDIIQRQLDEEFGQVDEEENYRTDFDSVNGLFDSVDVAGILAPITHPADIAQRKSLNDIYKSTHLEDLAEETIRLIEKEQDNVIQLSKLMSVFLGDCPEDLLADNLKLPPYDHNLDLDKQLATTDENGTAKDMDATQEEDETENTNGEAQDVNKMNAFIKDPFLQLPTYKRDFNFGISKVEDAEESRQLIQIALQRNEEFIRSLTTIRNGFIRANRIKNNIHKWSKEMAEENYEESEESEE</sequence>
<proteinExistence type="predicted"/>
<protein>
    <recommendedName>
        <fullName evidence="2">Transcriptional regulatory protein RXT2 N-terminal domain-containing protein</fullName>
    </recommendedName>
</protein>
<dbReference type="InterPro" id="IPR039602">
    <property type="entry name" value="Rxt2"/>
</dbReference>
<dbReference type="OrthoDB" id="2405722at2759"/>
<dbReference type="InterPro" id="IPR013904">
    <property type="entry name" value="RXT2_N"/>
</dbReference>
<dbReference type="RefSeq" id="XP_046059538.1">
    <property type="nucleotide sequence ID" value="XM_046206911.1"/>
</dbReference>
<dbReference type="PANTHER" id="PTHR28232:SF1">
    <property type="entry name" value="TRANSCRIPTIONAL REGULATORY PROTEIN RXT2"/>
    <property type="match status" value="1"/>
</dbReference>
<dbReference type="GO" id="GO:0033698">
    <property type="term" value="C:Rpd3L complex"/>
    <property type="evidence" value="ECO:0007669"/>
    <property type="project" value="TreeGrafter"/>
</dbReference>